<evidence type="ECO:0000313" key="1">
    <source>
        <dbReference type="EMBL" id="KAH6587970.1"/>
    </source>
</evidence>
<organism evidence="1 2">
    <name type="scientific">Batrachochytrium salamandrivorans</name>
    <dbReference type="NCBI Taxonomy" id="1357716"/>
    <lineage>
        <taxon>Eukaryota</taxon>
        <taxon>Fungi</taxon>
        <taxon>Fungi incertae sedis</taxon>
        <taxon>Chytridiomycota</taxon>
        <taxon>Chytridiomycota incertae sedis</taxon>
        <taxon>Chytridiomycetes</taxon>
        <taxon>Rhizophydiales</taxon>
        <taxon>Rhizophydiales incertae sedis</taxon>
        <taxon>Batrachochytrium</taxon>
    </lineage>
</organism>
<sequence length="227" mass="25280">MVLLESASNHAQLILNDLFPELSHNHIHPIDSTDSDVFSKLLVQTIHTHESLLLVQSEHRAAKANAQSLSAASLLIQHRHVLDQLYETIDRLLHGGDDLCESLAETDADADQKSTLGTDCLSQMASELHRQGRLIPFERESLRTFKKALGDIVSMIELWTPALDRGKQDLQIMGLAGSYSRQAAFTEKLKQIQKEILEYRDLISPVVNMTSLSSLGTPSQRSKHAPL</sequence>
<comment type="caution">
    <text evidence="1">The sequence shown here is derived from an EMBL/GenBank/DDBJ whole genome shotgun (WGS) entry which is preliminary data.</text>
</comment>
<keyword evidence="2" id="KW-1185">Reference proteome</keyword>
<dbReference type="EMBL" id="JAFCIX010000547">
    <property type="protein sequence ID" value="KAH6587970.1"/>
    <property type="molecule type" value="Genomic_DNA"/>
</dbReference>
<evidence type="ECO:0000313" key="2">
    <source>
        <dbReference type="Proteomes" id="UP001648503"/>
    </source>
</evidence>
<accession>A0ABQ8F018</accession>
<dbReference type="Proteomes" id="UP001648503">
    <property type="component" value="Unassembled WGS sequence"/>
</dbReference>
<reference evidence="1 2" key="1">
    <citation type="submission" date="2021-02" db="EMBL/GenBank/DDBJ databases">
        <title>Variation within the Batrachochytrium salamandrivorans European outbreak.</title>
        <authorList>
            <person name="Kelly M."/>
            <person name="Pasmans F."/>
            <person name="Shea T.P."/>
            <person name="Munoz J.F."/>
            <person name="Carranza S."/>
            <person name="Cuomo C.A."/>
            <person name="Martel A."/>
        </authorList>
    </citation>
    <scope>NUCLEOTIDE SEQUENCE [LARGE SCALE GENOMIC DNA]</scope>
    <source>
        <strain evidence="1 2">AMFP18/2</strain>
    </source>
</reference>
<name>A0ABQ8F018_9FUNG</name>
<gene>
    <name evidence="1" type="ORF">BASA50_010989</name>
</gene>
<proteinExistence type="predicted"/>
<protein>
    <submittedName>
        <fullName evidence="1">Uncharacterized protein</fullName>
    </submittedName>
</protein>